<feature type="domain" description="Helicase ATP-binding" evidence="2">
    <location>
        <begin position="28"/>
        <end position="180"/>
    </location>
</feature>
<dbReference type="GO" id="GO:0005694">
    <property type="term" value="C:chromosome"/>
    <property type="evidence" value="ECO:0007669"/>
    <property type="project" value="TreeGrafter"/>
</dbReference>
<keyword evidence="4" id="KW-1185">Reference proteome</keyword>
<accession>A0A913Y012</accession>
<comment type="similarity">
    <text evidence="1">Belongs to the helicase family. RecQ subfamily.</text>
</comment>
<dbReference type="RefSeq" id="XP_020912974.1">
    <property type="nucleotide sequence ID" value="XM_021057315.1"/>
</dbReference>
<dbReference type="InterPro" id="IPR027417">
    <property type="entry name" value="P-loop_NTPase"/>
</dbReference>
<dbReference type="InterPro" id="IPR014001">
    <property type="entry name" value="Helicase_ATP-bd"/>
</dbReference>
<dbReference type="EnsemblMetazoa" id="XM_021057315.1">
    <property type="protein sequence ID" value="XP_020912974.1"/>
    <property type="gene ID" value="LOC110250699"/>
</dbReference>
<dbReference type="SUPFAM" id="SSF52540">
    <property type="entry name" value="P-loop containing nucleoside triphosphate hydrolases"/>
    <property type="match status" value="1"/>
</dbReference>
<name>A0A913Y012_EXADI</name>
<dbReference type="GO" id="GO:0003676">
    <property type="term" value="F:nucleic acid binding"/>
    <property type="evidence" value="ECO:0007669"/>
    <property type="project" value="InterPro"/>
</dbReference>
<dbReference type="GO" id="GO:0000724">
    <property type="term" value="P:double-strand break repair via homologous recombination"/>
    <property type="evidence" value="ECO:0007669"/>
    <property type="project" value="TreeGrafter"/>
</dbReference>
<protein>
    <recommendedName>
        <fullName evidence="2">Helicase ATP-binding domain-containing protein</fullName>
    </recommendedName>
</protein>
<dbReference type="OMA" id="WYVHIAT"/>
<dbReference type="PANTHER" id="PTHR13710">
    <property type="entry name" value="DNA HELICASE RECQ FAMILY MEMBER"/>
    <property type="match status" value="1"/>
</dbReference>
<dbReference type="KEGG" id="epa:110250699"/>
<evidence type="ECO:0000313" key="4">
    <source>
        <dbReference type="Proteomes" id="UP000887567"/>
    </source>
</evidence>
<evidence type="ECO:0000256" key="1">
    <source>
        <dbReference type="ARBA" id="ARBA00005446"/>
    </source>
</evidence>
<dbReference type="Proteomes" id="UP000887567">
    <property type="component" value="Unplaced"/>
</dbReference>
<evidence type="ECO:0000313" key="3">
    <source>
        <dbReference type="EnsemblMetazoa" id="XP_020912974.1"/>
    </source>
</evidence>
<dbReference type="GO" id="GO:0005634">
    <property type="term" value="C:nucleus"/>
    <property type="evidence" value="ECO:0007669"/>
    <property type="project" value="TreeGrafter"/>
</dbReference>
<dbReference type="InterPro" id="IPR011545">
    <property type="entry name" value="DEAD/DEAH_box_helicase_dom"/>
</dbReference>
<dbReference type="PANTHER" id="PTHR13710:SF120">
    <property type="entry name" value="BIFUNCTIONAL 3'-5' EXONUCLEASE_ATP-DEPENDENT HELICASE WRN"/>
    <property type="match status" value="1"/>
</dbReference>
<dbReference type="GO" id="GO:0005524">
    <property type="term" value="F:ATP binding"/>
    <property type="evidence" value="ECO:0007669"/>
    <property type="project" value="InterPro"/>
</dbReference>
<dbReference type="GO" id="GO:0005737">
    <property type="term" value="C:cytoplasm"/>
    <property type="evidence" value="ECO:0007669"/>
    <property type="project" value="TreeGrafter"/>
</dbReference>
<dbReference type="SMART" id="SM00487">
    <property type="entry name" value="DEXDc"/>
    <property type="match status" value="1"/>
</dbReference>
<organism evidence="3 4">
    <name type="scientific">Exaiptasia diaphana</name>
    <name type="common">Tropical sea anemone</name>
    <name type="synonym">Aiptasia pulchella</name>
    <dbReference type="NCBI Taxonomy" id="2652724"/>
    <lineage>
        <taxon>Eukaryota</taxon>
        <taxon>Metazoa</taxon>
        <taxon>Cnidaria</taxon>
        <taxon>Anthozoa</taxon>
        <taxon>Hexacorallia</taxon>
        <taxon>Actiniaria</taxon>
        <taxon>Aiptasiidae</taxon>
        <taxon>Exaiptasia</taxon>
    </lineage>
</organism>
<dbReference type="OrthoDB" id="5984650at2759"/>
<dbReference type="Gene3D" id="3.40.50.300">
    <property type="entry name" value="P-loop containing nucleotide triphosphate hydrolases"/>
    <property type="match status" value="1"/>
</dbReference>
<dbReference type="GO" id="GO:0009378">
    <property type="term" value="F:four-way junction helicase activity"/>
    <property type="evidence" value="ECO:0007669"/>
    <property type="project" value="TreeGrafter"/>
</dbReference>
<dbReference type="AlphaFoldDB" id="A0A913Y012"/>
<sequence>MAEFNAAVSRVCSIFNISSLFDEQKEALKVALGGKSVYASLPTGYGKSMIFYALPIAFDLVNKRQEGSSTVLVISPLQSLMEDQVSYLKSLGLSAVALHEEQSDNILEKVESGKFMYVFASPEKMLSTTKWRRLFDNSSFKKSLIAVVVDEAHCISQWGLSSQGSKIPFRSWYVHIATSF</sequence>
<reference evidence="3" key="1">
    <citation type="submission" date="2022-11" db="UniProtKB">
        <authorList>
            <consortium name="EnsemblMetazoa"/>
        </authorList>
    </citation>
    <scope>IDENTIFICATION</scope>
</reference>
<evidence type="ECO:0000259" key="2">
    <source>
        <dbReference type="PROSITE" id="PS51192"/>
    </source>
</evidence>
<dbReference type="GO" id="GO:0043138">
    <property type="term" value="F:3'-5' DNA helicase activity"/>
    <property type="evidence" value="ECO:0007669"/>
    <property type="project" value="TreeGrafter"/>
</dbReference>
<dbReference type="GeneID" id="110250699"/>
<dbReference type="Pfam" id="PF00270">
    <property type="entry name" value="DEAD"/>
    <property type="match status" value="1"/>
</dbReference>
<dbReference type="PROSITE" id="PS51192">
    <property type="entry name" value="HELICASE_ATP_BIND_1"/>
    <property type="match status" value="1"/>
</dbReference>
<proteinExistence type="inferred from homology"/>